<dbReference type="EMBL" id="JAPQKI010000006">
    <property type="protein sequence ID" value="KAJ5094911.1"/>
    <property type="molecule type" value="Genomic_DNA"/>
</dbReference>
<accession>A0A9W9F778</accession>
<organism evidence="2 3">
    <name type="scientific">Penicillium argentinense</name>
    <dbReference type="NCBI Taxonomy" id="1131581"/>
    <lineage>
        <taxon>Eukaryota</taxon>
        <taxon>Fungi</taxon>
        <taxon>Dikarya</taxon>
        <taxon>Ascomycota</taxon>
        <taxon>Pezizomycotina</taxon>
        <taxon>Eurotiomycetes</taxon>
        <taxon>Eurotiomycetidae</taxon>
        <taxon>Eurotiales</taxon>
        <taxon>Aspergillaceae</taxon>
        <taxon>Penicillium</taxon>
    </lineage>
</organism>
<dbReference type="RefSeq" id="XP_056473061.1">
    <property type="nucleotide sequence ID" value="XM_056619695.1"/>
</dbReference>
<keyword evidence="3" id="KW-1185">Reference proteome</keyword>
<dbReference type="AlphaFoldDB" id="A0A9W9F778"/>
<comment type="caution">
    <text evidence="2">The sequence shown here is derived from an EMBL/GenBank/DDBJ whole genome shotgun (WGS) entry which is preliminary data.</text>
</comment>
<feature type="chain" id="PRO_5040809649" evidence="1">
    <location>
        <begin position="22"/>
        <end position="109"/>
    </location>
</feature>
<keyword evidence="1" id="KW-0732">Signal</keyword>
<name>A0A9W9F778_9EURO</name>
<evidence type="ECO:0000313" key="2">
    <source>
        <dbReference type="EMBL" id="KAJ5094911.1"/>
    </source>
</evidence>
<reference evidence="2" key="2">
    <citation type="journal article" date="2023" name="IMA Fungus">
        <title>Comparative genomic study of the Penicillium genus elucidates a diverse pangenome and 15 lateral gene transfer events.</title>
        <authorList>
            <person name="Petersen C."/>
            <person name="Sorensen T."/>
            <person name="Nielsen M.R."/>
            <person name="Sondergaard T.E."/>
            <person name="Sorensen J.L."/>
            <person name="Fitzpatrick D.A."/>
            <person name="Frisvad J.C."/>
            <person name="Nielsen K.L."/>
        </authorList>
    </citation>
    <scope>NUCLEOTIDE SEQUENCE</scope>
    <source>
        <strain evidence="2">IBT 30761</strain>
    </source>
</reference>
<gene>
    <name evidence="2" type="ORF">N7532_007202</name>
</gene>
<proteinExistence type="predicted"/>
<evidence type="ECO:0000256" key="1">
    <source>
        <dbReference type="SAM" id="SignalP"/>
    </source>
</evidence>
<feature type="signal peptide" evidence="1">
    <location>
        <begin position="1"/>
        <end position="21"/>
    </location>
</feature>
<reference evidence="2" key="1">
    <citation type="submission" date="2022-11" db="EMBL/GenBank/DDBJ databases">
        <authorList>
            <person name="Petersen C."/>
        </authorList>
    </citation>
    <scope>NUCLEOTIDE SEQUENCE</scope>
    <source>
        <strain evidence="2">IBT 30761</strain>
    </source>
</reference>
<dbReference type="GeneID" id="81358674"/>
<dbReference type="Proteomes" id="UP001149074">
    <property type="component" value="Unassembled WGS sequence"/>
</dbReference>
<protein>
    <submittedName>
        <fullName evidence="2">Uncharacterized protein</fullName>
    </submittedName>
</protein>
<evidence type="ECO:0000313" key="3">
    <source>
        <dbReference type="Proteomes" id="UP001149074"/>
    </source>
</evidence>
<sequence length="109" mass="12301">MRVTNLFSLSTGFVLVSQSFAWKLQFFGAGGYNSAFESGTFDVNCKNLPSSINDLIVGIIFDPATRLFWDPKGFIAYEEPGCKGHKYIGHLGNNGFKYPFRKFKSYELH</sequence>